<sequence>MRLSTGIILSILSANVFAIEHPNGAHSGSLLARRAVVADADSPFLQKRGNDKDQKKQKKQKDQKKPEEQKQEKPEEQKQEKHVGSKTYYPFNSGPANCVYIKGELDEDFYLNPNFSDDTGEGTTDSPTYDPNQDLGATGGKEDAHTDDDSDQEGSSLTDASRGSSSQVFGRIRKELYRVKYGLGLLYRLERAFAAFDEVLHHFGGHKGHTIGWNAFRMHQYALKKSREYEILYRDPAKSPFILKLPSSASNEQRKTYKRLQKEVHKSSKNHISAIVHAVDRTFVRPGSVLSELEDMMKTIDSVYKSILNIRSEYSKLLEELGMSGSGHLANFDYHMTVLGVYKCNLYGRLYITRAFFEAYTKTPNQEGSSSALESKGRSEIGSKPSENGASSSTQSNVVVVYDLVNLKDP</sequence>
<evidence type="ECO:0000313" key="3">
    <source>
        <dbReference type="EMBL" id="KAH6599921.1"/>
    </source>
</evidence>
<name>A0ABQ8FKM4_9FUNG</name>
<keyword evidence="4" id="KW-1185">Reference proteome</keyword>
<feature type="compositionally biased region" description="Polar residues" evidence="1">
    <location>
        <begin position="113"/>
        <end position="131"/>
    </location>
</feature>
<organism evidence="3 4">
    <name type="scientific">Batrachochytrium salamandrivorans</name>
    <dbReference type="NCBI Taxonomy" id="1357716"/>
    <lineage>
        <taxon>Eukaryota</taxon>
        <taxon>Fungi</taxon>
        <taxon>Fungi incertae sedis</taxon>
        <taxon>Chytridiomycota</taxon>
        <taxon>Chytridiomycota incertae sedis</taxon>
        <taxon>Chytridiomycetes</taxon>
        <taxon>Rhizophydiales</taxon>
        <taxon>Rhizophydiales incertae sedis</taxon>
        <taxon>Batrachochytrium</taxon>
    </lineage>
</organism>
<reference evidence="3 4" key="1">
    <citation type="submission" date="2021-02" db="EMBL/GenBank/DDBJ databases">
        <title>Variation within the Batrachochytrium salamandrivorans European outbreak.</title>
        <authorList>
            <person name="Kelly M."/>
            <person name="Pasmans F."/>
            <person name="Shea T.P."/>
            <person name="Munoz J.F."/>
            <person name="Carranza S."/>
            <person name="Cuomo C.A."/>
            <person name="Martel A."/>
        </authorList>
    </citation>
    <scope>NUCLEOTIDE SEQUENCE [LARGE SCALE GENOMIC DNA]</scope>
    <source>
        <strain evidence="3 4">AMFP18/2</strain>
    </source>
</reference>
<feature type="region of interest" description="Disordered" evidence="1">
    <location>
        <begin position="112"/>
        <end position="164"/>
    </location>
</feature>
<dbReference type="EMBL" id="JAFCIX010000055">
    <property type="protein sequence ID" value="KAH6599921.1"/>
    <property type="molecule type" value="Genomic_DNA"/>
</dbReference>
<gene>
    <name evidence="3" type="ORF">BASA50_002695</name>
</gene>
<accession>A0ABQ8FKM4</accession>
<proteinExistence type="predicted"/>
<feature type="compositionally biased region" description="Polar residues" evidence="1">
    <location>
        <begin position="153"/>
        <end position="164"/>
    </location>
</feature>
<evidence type="ECO:0000313" key="4">
    <source>
        <dbReference type="Proteomes" id="UP001648503"/>
    </source>
</evidence>
<comment type="caution">
    <text evidence="3">The sequence shown here is derived from an EMBL/GenBank/DDBJ whole genome shotgun (WGS) entry which is preliminary data.</text>
</comment>
<evidence type="ECO:0008006" key="5">
    <source>
        <dbReference type="Google" id="ProtNLM"/>
    </source>
</evidence>
<feature type="region of interest" description="Disordered" evidence="1">
    <location>
        <begin position="42"/>
        <end position="88"/>
    </location>
</feature>
<feature type="chain" id="PRO_5047440840" description="SPX domain-containing protein" evidence="2">
    <location>
        <begin position="19"/>
        <end position="410"/>
    </location>
</feature>
<protein>
    <recommendedName>
        <fullName evidence="5">SPX domain-containing protein</fullName>
    </recommendedName>
</protein>
<feature type="compositionally biased region" description="Polar residues" evidence="1">
    <location>
        <begin position="364"/>
        <end position="373"/>
    </location>
</feature>
<evidence type="ECO:0000256" key="1">
    <source>
        <dbReference type="SAM" id="MobiDB-lite"/>
    </source>
</evidence>
<feature type="compositionally biased region" description="Basic and acidic residues" evidence="1">
    <location>
        <begin position="63"/>
        <end position="83"/>
    </location>
</feature>
<feature type="signal peptide" evidence="2">
    <location>
        <begin position="1"/>
        <end position="18"/>
    </location>
</feature>
<evidence type="ECO:0000256" key="2">
    <source>
        <dbReference type="SAM" id="SignalP"/>
    </source>
</evidence>
<feature type="region of interest" description="Disordered" evidence="1">
    <location>
        <begin position="364"/>
        <end position="395"/>
    </location>
</feature>
<dbReference type="Proteomes" id="UP001648503">
    <property type="component" value="Unassembled WGS sequence"/>
</dbReference>
<feature type="compositionally biased region" description="Polar residues" evidence="1">
    <location>
        <begin position="385"/>
        <end position="395"/>
    </location>
</feature>
<keyword evidence="2" id="KW-0732">Signal</keyword>